<keyword evidence="3" id="KW-0418">Kinase</keyword>
<dbReference type="InterPro" id="IPR006283">
    <property type="entry name" value="ThiL-like"/>
</dbReference>
<dbReference type="InterPro" id="IPR036676">
    <property type="entry name" value="PurM-like_C_sf"/>
</dbReference>
<dbReference type="NCBIfam" id="TIGR01379">
    <property type="entry name" value="thiL"/>
    <property type="match status" value="1"/>
</dbReference>
<name>A0A644UFZ8_9ZZZZ</name>
<dbReference type="Gene3D" id="3.30.1330.10">
    <property type="entry name" value="PurM-like, N-terminal domain"/>
    <property type="match status" value="1"/>
</dbReference>
<organism evidence="3">
    <name type="scientific">bioreactor metagenome</name>
    <dbReference type="NCBI Taxonomy" id="1076179"/>
    <lineage>
        <taxon>unclassified sequences</taxon>
        <taxon>metagenomes</taxon>
        <taxon>ecological metagenomes</taxon>
    </lineage>
</organism>
<dbReference type="GO" id="GO:0009228">
    <property type="term" value="P:thiamine biosynthetic process"/>
    <property type="evidence" value="ECO:0007669"/>
    <property type="project" value="InterPro"/>
</dbReference>
<dbReference type="Pfam" id="PF02769">
    <property type="entry name" value="AIRS_C"/>
    <property type="match status" value="1"/>
</dbReference>
<dbReference type="GO" id="GO:0009030">
    <property type="term" value="F:thiamine-phosphate kinase activity"/>
    <property type="evidence" value="ECO:0007669"/>
    <property type="project" value="UniProtKB-EC"/>
</dbReference>
<dbReference type="InterPro" id="IPR016188">
    <property type="entry name" value="PurM-like_N"/>
</dbReference>
<comment type="caution">
    <text evidence="3">The sequence shown here is derived from an EMBL/GenBank/DDBJ whole genome shotgun (WGS) entry which is preliminary data.</text>
</comment>
<dbReference type="PIRSF" id="PIRSF005303">
    <property type="entry name" value="Thiam_monoph_kin"/>
    <property type="match status" value="1"/>
</dbReference>
<dbReference type="EC" id="2.7.4.16" evidence="3"/>
<evidence type="ECO:0000313" key="3">
    <source>
        <dbReference type="EMBL" id="MPL77915.1"/>
    </source>
</evidence>
<dbReference type="SUPFAM" id="SSF55326">
    <property type="entry name" value="PurM N-terminal domain-like"/>
    <property type="match status" value="1"/>
</dbReference>
<keyword evidence="3" id="KW-0808">Transferase</keyword>
<dbReference type="InterPro" id="IPR010918">
    <property type="entry name" value="PurM-like_C_dom"/>
</dbReference>
<gene>
    <name evidence="3" type="primary">thiL_9</name>
    <name evidence="3" type="ORF">SDC9_23775</name>
</gene>
<sequence length="286" mass="30374">MDDRALLASIRHLIGEYETADDCAGFDLGDGRILVSSTDMLHETTDFPKGMTEFEKGWMSAAVTLSDIASCGARPIQLLAAVGLDDPARLVPFMEGAVACAESVGAKVAGGDIDSHTELTVVTTGFGIVEKSFYCRRTGASAGDLVCLTGTPGLAMAALEGDERYRKNLLTPVPQVDAGQKIARAGASCMMDVSDGLAISLYDMAEASGVGFSLDSRRFNLPDVRFGSAREYYLYGGGDFGLLFCIPEALLPALDAEYTVIGRAEERPGVRCDGDAVEKRGYAHSW</sequence>
<dbReference type="CDD" id="cd02194">
    <property type="entry name" value="ThiL"/>
    <property type="match status" value="1"/>
</dbReference>
<dbReference type="Pfam" id="PF00586">
    <property type="entry name" value="AIRS"/>
    <property type="match status" value="1"/>
</dbReference>
<accession>A0A644UFZ8</accession>
<dbReference type="Gene3D" id="3.90.650.10">
    <property type="entry name" value="PurM-like C-terminal domain"/>
    <property type="match status" value="1"/>
</dbReference>
<feature type="domain" description="PurM-like C-terminal" evidence="2">
    <location>
        <begin position="142"/>
        <end position="271"/>
    </location>
</feature>
<proteinExistence type="inferred from homology"/>
<dbReference type="InterPro" id="IPR036921">
    <property type="entry name" value="PurM-like_N_sf"/>
</dbReference>
<dbReference type="SUPFAM" id="SSF56042">
    <property type="entry name" value="PurM C-terminal domain-like"/>
    <property type="match status" value="1"/>
</dbReference>
<dbReference type="HAMAP" id="MF_02128">
    <property type="entry name" value="TMP_kinase"/>
    <property type="match status" value="1"/>
</dbReference>
<feature type="domain" description="PurM-like N-terminal" evidence="1">
    <location>
        <begin position="21"/>
        <end position="129"/>
    </location>
</feature>
<evidence type="ECO:0000259" key="2">
    <source>
        <dbReference type="Pfam" id="PF02769"/>
    </source>
</evidence>
<evidence type="ECO:0000259" key="1">
    <source>
        <dbReference type="Pfam" id="PF00586"/>
    </source>
</evidence>
<protein>
    <submittedName>
        <fullName evidence="3">Thiamine-monophosphate kinase</fullName>
        <ecNumber evidence="3">2.7.4.16</ecNumber>
    </submittedName>
</protein>
<dbReference type="EMBL" id="VSSQ01000111">
    <property type="protein sequence ID" value="MPL77915.1"/>
    <property type="molecule type" value="Genomic_DNA"/>
</dbReference>
<dbReference type="AlphaFoldDB" id="A0A644UFZ8"/>
<dbReference type="PANTHER" id="PTHR30270:SF3">
    <property type="entry name" value="THIAMINE-MONOPHOSPHATE KINASE"/>
    <property type="match status" value="1"/>
</dbReference>
<reference evidence="3" key="1">
    <citation type="submission" date="2019-08" db="EMBL/GenBank/DDBJ databases">
        <authorList>
            <person name="Kucharzyk K."/>
            <person name="Murdoch R.W."/>
            <person name="Higgins S."/>
            <person name="Loffler F."/>
        </authorList>
    </citation>
    <scope>NUCLEOTIDE SEQUENCE</scope>
</reference>
<dbReference type="PANTHER" id="PTHR30270">
    <property type="entry name" value="THIAMINE-MONOPHOSPHATE KINASE"/>
    <property type="match status" value="1"/>
</dbReference>